<dbReference type="GO" id="GO:0008239">
    <property type="term" value="F:dipeptidyl-peptidase activity"/>
    <property type="evidence" value="ECO:0007669"/>
    <property type="project" value="TreeGrafter"/>
</dbReference>
<accession>A0AA40KRV6</accession>
<comment type="caution">
    <text evidence="5">The sequence shown here is derived from an EMBL/GenBank/DDBJ whole genome shotgun (WGS) entry which is preliminary data.</text>
</comment>
<keyword evidence="2" id="KW-0720">Serine protease</keyword>
<evidence type="ECO:0000256" key="1">
    <source>
        <dbReference type="ARBA" id="ARBA00022438"/>
    </source>
</evidence>
<evidence type="ECO:0000256" key="3">
    <source>
        <dbReference type="ARBA" id="ARBA00023180"/>
    </source>
</evidence>
<organism evidence="5 6">
    <name type="scientific">Melipona bicolor</name>
    <dbReference type="NCBI Taxonomy" id="60889"/>
    <lineage>
        <taxon>Eukaryota</taxon>
        <taxon>Metazoa</taxon>
        <taxon>Ecdysozoa</taxon>
        <taxon>Arthropoda</taxon>
        <taxon>Hexapoda</taxon>
        <taxon>Insecta</taxon>
        <taxon>Pterygota</taxon>
        <taxon>Neoptera</taxon>
        <taxon>Endopterygota</taxon>
        <taxon>Hymenoptera</taxon>
        <taxon>Apocrita</taxon>
        <taxon>Aculeata</taxon>
        <taxon>Apoidea</taxon>
        <taxon>Anthophila</taxon>
        <taxon>Apidae</taxon>
        <taxon>Melipona</taxon>
    </lineage>
</organism>
<dbReference type="PANTHER" id="PTHR11731">
    <property type="entry name" value="PROTEASE FAMILY S9B,C DIPEPTIDYL-PEPTIDASE IV-RELATED"/>
    <property type="match status" value="1"/>
</dbReference>
<feature type="non-terminal residue" evidence="5">
    <location>
        <position position="1"/>
    </location>
</feature>
<dbReference type="EMBL" id="JAHYIQ010000007">
    <property type="protein sequence ID" value="KAK1130493.1"/>
    <property type="molecule type" value="Genomic_DNA"/>
</dbReference>
<keyword evidence="1" id="KW-0378">Hydrolase</keyword>
<dbReference type="AlphaFoldDB" id="A0AA40KRV6"/>
<dbReference type="InterPro" id="IPR002469">
    <property type="entry name" value="Peptidase_S9B_N"/>
</dbReference>
<dbReference type="InterPro" id="IPR050278">
    <property type="entry name" value="Serine_Prot_S9B/DPPIV"/>
</dbReference>
<sequence length="66" mass="7410">SESSLTANDSISLQLATWAPRGNALVYVYQNNIYYRPEAEVAVDYQITDTGVFGTIYNGVPDWVYE</sequence>
<reference evidence="5" key="1">
    <citation type="submission" date="2021-10" db="EMBL/GenBank/DDBJ databases">
        <title>Melipona bicolor Genome sequencing and assembly.</title>
        <authorList>
            <person name="Araujo N.S."/>
            <person name="Arias M.C."/>
        </authorList>
    </citation>
    <scope>NUCLEOTIDE SEQUENCE</scope>
    <source>
        <strain evidence="5">USP_2M_L1-L4_2017</strain>
        <tissue evidence="5">Whole body</tissue>
    </source>
</reference>
<evidence type="ECO:0000313" key="5">
    <source>
        <dbReference type="EMBL" id="KAK1130493.1"/>
    </source>
</evidence>
<proteinExistence type="predicted"/>
<dbReference type="GO" id="GO:0005886">
    <property type="term" value="C:plasma membrane"/>
    <property type="evidence" value="ECO:0007669"/>
    <property type="project" value="TreeGrafter"/>
</dbReference>
<dbReference type="PANTHER" id="PTHR11731:SF200">
    <property type="entry name" value="DIPEPTIDYL PEPTIDASE 10, ISOFORM B"/>
    <property type="match status" value="1"/>
</dbReference>
<gene>
    <name evidence="5" type="ORF">K0M31_018625</name>
</gene>
<name>A0AA40KRV6_9HYME</name>
<feature type="domain" description="Dipeptidylpeptidase IV N-terminal" evidence="4">
    <location>
        <begin position="10"/>
        <end position="66"/>
    </location>
</feature>
<evidence type="ECO:0000256" key="2">
    <source>
        <dbReference type="ARBA" id="ARBA00022825"/>
    </source>
</evidence>
<dbReference type="Gene3D" id="2.140.10.30">
    <property type="entry name" value="Dipeptidylpeptidase IV, N-terminal domain"/>
    <property type="match status" value="1"/>
</dbReference>
<dbReference type="GO" id="GO:0004177">
    <property type="term" value="F:aminopeptidase activity"/>
    <property type="evidence" value="ECO:0007669"/>
    <property type="project" value="UniProtKB-KW"/>
</dbReference>
<dbReference type="SUPFAM" id="SSF82171">
    <property type="entry name" value="DPP6 N-terminal domain-like"/>
    <property type="match status" value="1"/>
</dbReference>
<dbReference type="Proteomes" id="UP001177670">
    <property type="component" value="Unassembled WGS sequence"/>
</dbReference>
<evidence type="ECO:0000313" key="6">
    <source>
        <dbReference type="Proteomes" id="UP001177670"/>
    </source>
</evidence>
<dbReference type="GO" id="GO:0008236">
    <property type="term" value="F:serine-type peptidase activity"/>
    <property type="evidence" value="ECO:0007669"/>
    <property type="project" value="UniProtKB-KW"/>
</dbReference>
<keyword evidence="1" id="KW-0645">Protease</keyword>
<dbReference type="Pfam" id="PF00930">
    <property type="entry name" value="DPPIV_N"/>
    <property type="match status" value="1"/>
</dbReference>
<protein>
    <recommendedName>
        <fullName evidence="4">Dipeptidylpeptidase IV N-terminal domain-containing protein</fullName>
    </recommendedName>
</protein>
<keyword evidence="6" id="KW-1185">Reference proteome</keyword>
<keyword evidence="3" id="KW-0325">Glycoprotein</keyword>
<feature type="non-terminal residue" evidence="5">
    <location>
        <position position="66"/>
    </location>
</feature>
<keyword evidence="1" id="KW-0031">Aminopeptidase</keyword>
<evidence type="ECO:0000259" key="4">
    <source>
        <dbReference type="Pfam" id="PF00930"/>
    </source>
</evidence>
<dbReference type="GO" id="GO:0006508">
    <property type="term" value="P:proteolysis"/>
    <property type="evidence" value="ECO:0007669"/>
    <property type="project" value="InterPro"/>
</dbReference>